<evidence type="ECO:0000313" key="1">
    <source>
        <dbReference type="EMBL" id="EIE21168.1"/>
    </source>
</evidence>
<proteinExistence type="predicted"/>
<name>I0YRZ9_COCSC</name>
<dbReference type="GeneID" id="17039150"/>
<protein>
    <submittedName>
        <fullName evidence="1">Uncharacterized protein</fullName>
    </submittedName>
</protein>
<gene>
    <name evidence="1" type="ORF">COCSUDRAFT_33813</name>
</gene>
<accession>I0YRZ9</accession>
<dbReference type="Proteomes" id="UP000007264">
    <property type="component" value="Unassembled WGS sequence"/>
</dbReference>
<comment type="caution">
    <text evidence="1">The sequence shown here is derived from an EMBL/GenBank/DDBJ whole genome shotgun (WGS) entry which is preliminary data.</text>
</comment>
<reference evidence="1 2" key="1">
    <citation type="journal article" date="2012" name="Genome Biol.">
        <title>The genome of the polar eukaryotic microalga coccomyxa subellipsoidea reveals traits of cold adaptation.</title>
        <authorList>
            <person name="Blanc G."/>
            <person name="Agarkova I."/>
            <person name="Grimwood J."/>
            <person name="Kuo A."/>
            <person name="Brueggeman A."/>
            <person name="Dunigan D."/>
            <person name="Gurnon J."/>
            <person name="Ladunga I."/>
            <person name="Lindquist E."/>
            <person name="Lucas S."/>
            <person name="Pangilinan J."/>
            <person name="Proschold T."/>
            <person name="Salamov A."/>
            <person name="Schmutz J."/>
            <person name="Weeks D."/>
            <person name="Yamada T."/>
            <person name="Claverie J.M."/>
            <person name="Grigoriev I."/>
            <person name="Van Etten J."/>
            <person name="Lomsadze A."/>
            <person name="Borodovsky M."/>
        </authorList>
    </citation>
    <scope>NUCLEOTIDE SEQUENCE [LARGE SCALE GENOMIC DNA]</scope>
    <source>
        <strain evidence="1 2">C-169</strain>
    </source>
</reference>
<dbReference type="RefSeq" id="XP_005645712.1">
    <property type="nucleotide sequence ID" value="XM_005645655.1"/>
</dbReference>
<feature type="non-terminal residue" evidence="1">
    <location>
        <position position="60"/>
    </location>
</feature>
<keyword evidence="2" id="KW-1185">Reference proteome</keyword>
<dbReference type="KEGG" id="csl:COCSUDRAFT_33813"/>
<dbReference type="EMBL" id="AGSI01000013">
    <property type="protein sequence ID" value="EIE21168.1"/>
    <property type="molecule type" value="Genomic_DNA"/>
</dbReference>
<organism evidence="1 2">
    <name type="scientific">Coccomyxa subellipsoidea (strain C-169)</name>
    <name type="common">Green microalga</name>
    <dbReference type="NCBI Taxonomy" id="574566"/>
    <lineage>
        <taxon>Eukaryota</taxon>
        <taxon>Viridiplantae</taxon>
        <taxon>Chlorophyta</taxon>
        <taxon>core chlorophytes</taxon>
        <taxon>Trebouxiophyceae</taxon>
        <taxon>Trebouxiophyceae incertae sedis</taxon>
        <taxon>Coccomyxaceae</taxon>
        <taxon>Coccomyxa</taxon>
        <taxon>Coccomyxa subellipsoidea</taxon>
    </lineage>
</organism>
<sequence length="60" mass="6490">MDKAGTCLAGANALLRSGASEGFRVPPLIRFVSEEMPYLSNTNGGPRMFVNLEDHLSHTL</sequence>
<dbReference type="OrthoDB" id="610608at2759"/>
<evidence type="ECO:0000313" key="2">
    <source>
        <dbReference type="Proteomes" id="UP000007264"/>
    </source>
</evidence>
<dbReference type="AlphaFoldDB" id="I0YRZ9"/>